<dbReference type="Proteomes" id="UP001172083">
    <property type="component" value="Unassembled WGS sequence"/>
</dbReference>
<reference evidence="2" key="1">
    <citation type="submission" date="2023-06" db="EMBL/GenBank/DDBJ databases">
        <title>Genomic of Agaribacillus aureum.</title>
        <authorList>
            <person name="Wang G."/>
        </authorList>
    </citation>
    <scope>NUCLEOTIDE SEQUENCE</scope>
    <source>
        <strain evidence="2">BMA12</strain>
    </source>
</reference>
<keyword evidence="1" id="KW-0732">Signal</keyword>
<dbReference type="PANTHER" id="PTHR39332:SF7">
    <property type="entry name" value="SRPBCC FAMILY PROTEIN"/>
    <property type="match status" value="1"/>
</dbReference>
<protein>
    <submittedName>
        <fullName evidence="2">SRPBCC family protein</fullName>
    </submittedName>
</protein>
<dbReference type="Gene3D" id="3.30.530.20">
    <property type="match status" value="1"/>
</dbReference>
<organism evidence="2 3">
    <name type="scientific">Agaribacillus aureus</name>
    <dbReference type="NCBI Taxonomy" id="3051825"/>
    <lineage>
        <taxon>Bacteria</taxon>
        <taxon>Pseudomonadati</taxon>
        <taxon>Bacteroidota</taxon>
        <taxon>Cytophagia</taxon>
        <taxon>Cytophagales</taxon>
        <taxon>Splendidivirgaceae</taxon>
        <taxon>Agaribacillus</taxon>
    </lineage>
</organism>
<dbReference type="PANTHER" id="PTHR39332">
    <property type="entry name" value="BLL4707 PROTEIN"/>
    <property type="match status" value="1"/>
</dbReference>
<feature type="signal peptide" evidence="1">
    <location>
        <begin position="1"/>
        <end position="23"/>
    </location>
</feature>
<gene>
    <name evidence="2" type="ORF">QQ020_13355</name>
</gene>
<dbReference type="CDD" id="cd07821">
    <property type="entry name" value="PYR_PYL_RCAR_like"/>
    <property type="match status" value="1"/>
</dbReference>
<proteinExistence type="predicted"/>
<dbReference type="EMBL" id="JAUJEB010000001">
    <property type="protein sequence ID" value="MDN5213047.1"/>
    <property type="molecule type" value="Genomic_DNA"/>
</dbReference>
<dbReference type="RefSeq" id="WP_346758363.1">
    <property type="nucleotide sequence ID" value="NZ_JAUJEB010000001.1"/>
</dbReference>
<dbReference type="Pfam" id="PF10604">
    <property type="entry name" value="Polyketide_cyc2"/>
    <property type="match status" value="1"/>
</dbReference>
<dbReference type="SUPFAM" id="SSF55961">
    <property type="entry name" value="Bet v1-like"/>
    <property type="match status" value="1"/>
</dbReference>
<dbReference type="InterPro" id="IPR019587">
    <property type="entry name" value="Polyketide_cyclase/dehydratase"/>
</dbReference>
<comment type="caution">
    <text evidence="2">The sequence shown here is derived from an EMBL/GenBank/DDBJ whole genome shotgun (WGS) entry which is preliminary data.</text>
</comment>
<keyword evidence="3" id="KW-1185">Reference proteome</keyword>
<evidence type="ECO:0000313" key="3">
    <source>
        <dbReference type="Proteomes" id="UP001172083"/>
    </source>
</evidence>
<sequence>MSNIQSKALALILVLSGTFQASAQKTNAENKTKSKMTNLNYDFTINAPADSVWAIVGDLEACSKWIPGIISAAMDNNNRTCKTADGHEIKEVITEHSNEKRIFSYTQTQVPLPIKDSSGTFQVLGDGKNTQIIWRVEFQLLDPSTEKEMVPMIDGYYQQTLENLKQVVEN</sequence>
<evidence type="ECO:0000313" key="2">
    <source>
        <dbReference type="EMBL" id="MDN5213047.1"/>
    </source>
</evidence>
<evidence type="ECO:0000256" key="1">
    <source>
        <dbReference type="SAM" id="SignalP"/>
    </source>
</evidence>
<feature type="chain" id="PRO_5046077118" evidence="1">
    <location>
        <begin position="24"/>
        <end position="170"/>
    </location>
</feature>
<dbReference type="InterPro" id="IPR023393">
    <property type="entry name" value="START-like_dom_sf"/>
</dbReference>
<name>A0ABT8L7S8_9BACT</name>
<accession>A0ABT8L7S8</accession>